<sequence>MDIAAFLLDSVPFARLLGITFDSVGSGTAVARLADREDLRNHVGGPHAGALFTLAETASGAAMLSAFGDQLTRAVPLATGAAIRYVKLATGEVTAAATLRAGREEVVARLDAGERPEFEVGVEIRNAEGVVVTEMTVSWTLRPNRDA</sequence>
<protein>
    <submittedName>
        <fullName evidence="1">DUF4442 domain-containing protein</fullName>
    </submittedName>
</protein>
<dbReference type="SUPFAM" id="SSF54637">
    <property type="entry name" value="Thioesterase/thiol ester dehydrase-isomerase"/>
    <property type="match status" value="1"/>
</dbReference>
<comment type="caution">
    <text evidence="1">The sequence shown here is derived from an EMBL/GenBank/DDBJ whole genome shotgun (WGS) entry which is preliminary data.</text>
</comment>
<gene>
    <name evidence="1" type="ORF">FED44_33620</name>
</gene>
<dbReference type="InterPro" id="IPR027961">
    <property type="entry name" value="DUF4442"/>
</dbReference>
<dbReference type="OrthoDB" id="196313at2"/>
<name>A0A5R8YIC8_9ACTN</name>
<dbReference type="Pfam" id="PF14539">
    <property type="entry name" value="DUF4442"/>
    <property type="match status" value="1"/>
</dbReference>
<proteinExistence type="predicted"/>
<accession>A0A5R8YIC8</accession>
<dbReference type="InterPro" id="IPR029069">
    <property type="entry name" value="HotDog_dom_sf"/>
</dbReference>
<evidence type="ECO:0000313" key="2">
    <source>
        <dbReference type="Proteomes" id="UP000309033"/>
    </source>
</evidence>
<dbReference type="Gene3D" id="3.10.129.10">
    <property type="entry name" value="Hotdog Thioesterase"/>
    <property type="match status" value="1"/>
</dbReference>
<evidence type="ECO:0000313" key="1">
    <source>
        <dbReference type="EMBL" id="TLP51527.1"/>
    </source>
</evidence>
<organism evidence="1 2">
    <name type="scientific">Microbispora triticiradicis</name>
    <dbReference type="NCBI Taxonomy" id="2200763"/>
    <lineage>
        <taxon>Bacteria</taxon>
        <taxon>Bacillati</taxon>
        <taxon>Actinomycetota</taxon>
        <taxon>Actinomycetes</taxon>
        <taxon>Streptosporangiales</taxon>
        <taxon>Streptosporangiaceae</taxon>
        <taxon>Microbispora</taxon>
    </lineage>
</organism>
<dbReference type="EMBL" id="VANP01000022">
    <property type="protein sequence ID" value="TLP51527.1"/>
    <property type="molecule type" value="Genomic_DNA"/>
</dbReference>
<dbReference type="AlphaFoldDB" id="A0A5R8YIC8"/>
<dbReference type="CDD" id="cd03443">
    <property type="entry name" value="PaaI_thioesterase"/>
    <property type="match status" value="1"/>
</dbReference>
<reference evidence="1" key="1">
    <citation type="submission" date="2019-05" db="EMBL/GenBank/DDBJ databases">
        <title>Isolation, diversity and antifungal activity of Actinobacteria from wheat.</title>
        <authorList>
            <person name="Yu B."/>
        </authorList>
    </citation>
    <scope>NUCLEOTIDE SEQUENCE [LARGE SCALE GENOMIC DNA]</scope>
    <source>
        <strain evidence="1">NEAU-HEGS1-5</strain>
    </source>
</reference>
<dbReference type="Proteomes" id="UP000309033">
    <property type="component" value="Unassembled WGS sequence"/>
</dbReference>
<keyword evidence="2" id="KW-1185">Reference proteome</keyword>